<keyword evidence="3" id="KW-0677">Repeat</keyword>
<dbReference type="EMBL" id="CAJZBQ010000020">
    <property type="protein sequence ID" value="CAG9318464.1"/>
    <property type="molecule type" value="Genomic_DNA"/>
</dbReference>
<dbReference type="Gene3D" id="1.25.40.10">
    <property type="entry name" value="Tetratricopeptide repeat domain"/>
    <property type="match status" value="1"/>
</dbReference>
<dbReference type="Proteomes" id="UP001162131">
    <property type="component" value="Unassembled WGS sequence"/>
</dbReference>
<comment type="similarity">
    <text evidence="1">Belongs to the TTC38 family.</text>
</comment>
<reference evidence="5" key="1">
    <citation type="submission" date="2021-09" db="EMBL/GenBank/DDBJ databases">
        <authorList>
            <consortium name="AG Swart"/>
            <person name="Singh M."/>
            <person name="Singh A."/>
            <person name="Seah K."/>
            <person name="Emmerich C."/>
        </authorList>
    </citation>
    <scope>NUCLEOTIDE SEQUENCE</scope>
    <source>
        <strain evidence="5">ATCC30299</strain>
    </source>
</reference>
<dbReference type="InterPro" id="IPR011990">
    <property type="entry name" value="TPR-like_helical_dom_sf"/>
</dbReference>
<organism evidence="5 6">
    <name type="scientific">Blepharisma stoltei</name>
    <dbReference type="NCBI Taxonomy" id="1481888"/>
    <lineage>
        <taxon>Eukaryota</taxon>
        <taxon>Sar</taxon>
        <taxon>Alveolata</taxon>
        <taxon>Ciliophora</taxon>
        <taxon>Postciliodesmatophora</taxon>
        <taxon>Heterotrichea</taxon>
        <taxon>Heterotrichida</taxon>
        <taxon>Blepharismidae</taxon>
        <taxon>Blepharisma</taxon>
    </lineage>
</organism>
<dbReference type="PANTHER" id="PTHR16263">
    <property type="entry name" value="TETRATRICOPEPTIDE REPEAT PROTEIN 38"/>
    <property type="match status" value="1"/>
</dbReference>
<evidence type="ECO:0000313" key="6">
    <source>
        <dbReference type="Proteomes" id="UP001162131"/>
    </source>
</evidence>
<accession>A0AAU9IZK1</accession>
<comment type="caution">
    <text evidence="5">The sequence shown here is derived from an EMBL/GenBank/DDBJ whole genome shotgun (WGS) entry which is preliminary data.</text>
</comment>
<keyword evidence="6" id="KW-1185">Reference proteome</keyword>
<evidence type="ECO:0000256" key="3">
    <source>
        <dbReference type="ARBA" id="ARBA00022737"/>
    </source>
</evidence>
<dbReference type="Pfam" id="PF14559">
    <property type="entry name" value="TPR_19"/>
    <property type="match status" value="1"/>
</dbReference>
<dbReference type="InterPro" id="IPR033891">
    <property type="entry name" value="TTC38"/>
</dbReference>
<dbReference type="SUPFAM" id="SSF48452">
    <property type="entry name" value="TPR-like"/>
    <property type="match status" value="1"/>
</dbReference>
<evidence type="ECO:0000256" key="4">
    <source>
        <dbReference type="ARBA" id="ARBA00022803"/>
    </source>
</evidence>
<name>A0AAU9IZK1_9CILI</name>
<keyword evidence="4" id="KW-0802">TPR repeat</keyword>
<gene>
    <name evidence="5" type="ORF">BSTOLATCC_MIC20938</name>
</gene>
<sequence>MQDYLGNDMTPCNSESLLVMNQYILKDLNYENQDYDQLKDALHKDSQSPMLNILFAHMNILMEAENSRETVNNLLSTLTNFNPREELWKEALRALVNHGMCAAIPIIHRIVQQYPKDYLAVRYGISLGLLSGEKSSMLLIVESLKQDNSYLESPECCSFISFAYVENGDLSQAEIFAKRALQLNPHNAWAQHNLCHAYAGNNQFELGKRVLENRSDDWKGDFIYTHNFWHLAAFHIFLKEYSEAEQLFATHIIGKNWWVPINMINILAMLLYLDHSRRNLQQFFTEKFRETIQDKRMQGNTPILDAMIVWALAKVGEQDKAAKLKDSLNGVAKSAAEALLHYASNNLVEAQRIVNENYNEMHFLGGSIEQIQVITDCLSITRGSIFNFLE</sequence>
<evidence type="ECO:0000256" key="1">
    <source>
        <dbReference type="ARBA" id="ARBA00005857"/>
    </source>
</evidence>
<evidence type="ECO:0000256" key="2">
    <source>
        <dbReference type="ARBA" id="ARBA00019992"/>
    </source>
</evidence>
<evidence type="ECO:0000313" key="5">
    <source>
        <dbReference type="EMBL" id="CAG9318464.1"/>
    </source>
</evidence>
<proteinExistence type="inferred from homology"/>
<dbReference type="PANTHER" id="PTHR16263:SF4">
    <property type="entry name" value="TETRATRICOPEPTIDE REPEAT PROTEIN 38"/>
    <property type="match status" value="1"/>
</dbReference>
<protein>
    <recommendedName>
        <fullName evidence="2">Tetratricopeptide repeat protein 38</fullName>
    </recommendedName>
</protein>
<dbReference type="AlphaFoldDB" id="A0AAU9IZK1"/>